<proteinExistence type="predicted"/>
<accession>A0ABS5IUK6</accession>
<dbReference type="Proteomes" id="UP000676386">
    <property type="component" value="Unassembled WGS sequence"/>
</dbReference>
<protein>
    <recommendedName>
        <fullName evidence="3">Type IX secretion system membrane protein PorP/SprF</fullName>
    </recommendedName>
</protein>
<organism evidence="1 2">
    <name type="scientific">Chitinophaga hostae</name>
    <dbReference type="NCBI Taxonomy" id="2831022"/>
    <lineage>
        <taxon>Bacteria</taxon>
        <taxon>Pseudomonadati</taxon>
        <taxon>Bacteroidota</taxon>
        <taxon>Chitinophagia</taxon>
        <taxon>Chitinophagales</taxon>
        <taxon>Chitinophagaceae</taxon>
        <taxon>Chitinophaga</taxon>
    </lineage>
</organism>
<reference evidence="1 2" key="1">
    <citation type="submission" date="2021-04" db="EMBL/GenBank/DDBJ databases">
        <title>Chitinophaga sp. nov., isolated from the rhizosphere soil.</title>
        <authorList>
            <person name="He S."/>
        </authorList>
    </citation>
    <scope>NUCLEOTIDE SEQUENCE [LARGE SCALE GENOMIC DNA]</scope>
    <source>
        <strain evidence="1 2">2R12</strain>
    </source>
</reference>
<evidence type="ECO:0000313" key="2">
    <source>
        <dbReference type="Proteomes" id="UP000676386"/>
    </source>
</evidence>
<name>A0ABS5IUK6_9BACT</name>
<gene>
    <name evidence="1" type="ORF">KE626_04930</name>
</gene>
<comment type="caution">
    <text evidence="1">The sequence shown here is derived from an EMBL/GenBank/DDBJ whole genome shotgun (WGS) entry which is preliminary data.</text>
</comment>
<sequence length="264" mass="27787">MKQLLLTLISTWWIALLPAQPLLMPVGKNTTVGSYSRHFQNVIAAWNNPAGLSCLPEFGAGIYAENRFLLKAASLYAVMAAVPVQAGAFGGSIMRLGNSAWYQQRISGAYGRSLGRKLGIGLQFNYETTAAQGVGSSSGIGFTGGLLWHVSEKLHTGVQAYKLSGTSPIYSGGAGFEASRDCLLTAGIINTGAVTSVTAAAYYRIVPALALEIGIATAPAYNNAAVIFYLRSLRIDIAAGFHPQLGITPSTSLIWQPATLSVAE</sequence>
<dbReference type="RefSeq" id="WP_211971764.1">
    <property type="nucleotide sequence ID" value="NZ_CBFHAM010000031.1"/>
</dbReference>
<evidence type="ECO:0000313" key="1">
    <source>
        <dbReference type="EMBL" id="MBS0026648.1"/>
    </source>
</evidence>
<evidence type="ECO:0008006" key="3">
    <source>
        <dbReference type="Google" id="ProtNLM"/>
    </source>
</evidence>
<keyword evidence="2" id="KW-1185">Reference proteome</keyword>
<dbReference type="EMBL" id="JAGTXB010000002">
    <property type="protein sequence ID" value="MBS0026648.1"/>
    <property type="molecule type" value="Genomic_DNA"/>
</dbReference>